<comment type="pathway">
    <text evidence="1">Cell wall biogenesis; cell wall polysaccharide biosynthesis.</text>
</comment>
<evidence type="ECO:0000256" key="2">
    <source>
        <dbReference type="ARBA" id="ARBA00006739"/>
    </source>
</evidence>
<accession>A0ABV1H2U3</accession>
<name>A0ABV1H2U3_9FIRM</name>
<dbReference type="PANTHER" id="PTHR43179">
    <property type="entry name" value="RHAMNOSYLTRANSFERASE WBBL"/>
    <property type="match status" value="1"/>
</dbReference>
<dbReference type="SUPFAM" id="SSF53448">
    <property type="entry name" value="Nucleotide-diphospho-sugar transferases"/>
    <property type="match status" value="1"/>
</dbReference>
<dbReference type="GO" id="GO:0016757">
    <property type="term" value="F:glycosyltransferase activity"/>
    <property type="evidence" value="ECO:0007669"/>
    <property type="project" value="UniProtKB-KW"/>
</dbReference>
<dbReference type="Proteomes" id="UP001546774">
    <property type="component" value="Unassembled WGS sequence"/>
</dbReference>
<feature type="domain" description="Glycosyltransferase 2-like" evidence="5">
    <location>
        <begin position="7"/>
        <end position="177"/>
    </location>
</feature>
<evidence type="ECO:0000313" key="7">
    <source>
        <dbReference type="Proteomes" id="UP001546774"/>
    </source>
</evidence>
<dbReference type="CDD" id="cd04186">
    <property type="entry name" value="GT_2_like_c"/>
    <property type="match status" value="1"/>
</dbReference>
<evidence type="ECO:0000313" key="6">
    <source>
        <dbReference type="EMBL" id="MEQ2554013.1"/>
    </source>
</evidence>
<dbReference type="Gene3D" id="3.90.550.10">
    <property type="entry name" value="Spore Coat Polysaccharide Biosynthesis Protein SpsA, Chain A"/>
    <property type="match status" value="1"/>
</dbReference>
<dbReference type="InterPro" id="IPR029044">
    <property type="entry name" value="Nucleotide-diphossugar_trans"/>
</dbReference>
<dbReference type="EMBL" id="JBBMFS010000002">
    <property type="protein sequence ID" value="MEQ2554013.1"/>
    <property type="molecule type" value="Genomic_DNA"/>
</dbReference>
<evidence type="ECO:0000256" key="3">
    <source>
        <dbReference type="ARBA" id="ARBA00022676"/>
    </source>
</evidence>
<keyword evidence="4 6" id="KW-0808">Transferase</keyword>
<keyword evidence="7" id="KW-1185">Reference proteome</keyword>
<dbReference type="InterPro" id="IPR001173">
    <property type="entry name" value="Glyco_trans_2-like"/>
</dbReference>
<organism evidence="6 7">
    <name type="scientific">Lachnospira intestinalis</name>
    <dbReference type="NCBI Taxonomy" id="3133158"/>
    <lineage>
        <taxon>Bacteria</taxon>
        <taxon>Bacillati</taxon>
        <taxon>Bacillota</taxon>
        <taxon>Clostridia</taxon>
        <taxon>Lachnospirales</taxon>
        <taxon>Lachnospiraceae</taxon>
        <taxon>Lachnospira</taxon>
    </lineage>
</organism>
<evidence type="ECO:0000256" key="4">
    <source>
        <dbReference type="ARBA" id="ARBA00022679"/>
    </source>
</evidence>
<comment type="similarity">
    <text evidence="2">Belongs to the glycosyltransferase 2 family.</text>
</comment>
<comment type="caution">
    <text evidence="6">The sequence shown here is derived from an EMBL/GenBank/DDBJ whole genome shotgun (WGS) entry which is preliminary data.</text>
</comment>
<reference evidence="6" key="1">
    <citation type="submission" date="2024-03" db="EMBL/GenBank/DDBJ databases">
        <title>Human intestinal bacterial collection.</title>
        <authorList>
            <person name="Pauvert C."/>
            <person name="Hitch T.C.A."/>
            <person name="Clavel T."/>
        </authorList>
    </citation>
    <scope>NUCLEOTIDE SEQUENCE [LARGE SCALE GENOMIC DNA]</scope>
    <source>
        <strain evidence="6">CLA-AA-H89B</strain>
    </source>
</reference>
<proteinExistence type="inferred from homology"/>
<sequence>MKRVGAVICNFNKKEDVLNCIQSVLESKYTDYDLYVVDNASSDGSAEAIREKYGSQVTVLVNAENLGGSGGFNTGLRKALEKGYEYLYCLDNDVLVDENAMGELVEFLDTHPDSGMAGSRVYHMENPGVIQQFGQIVDFKDYCTEAKFLGKTDADGIPDVEYSDAVAACSLMVRKSLIDEIGLMPEDNFLYWDDTEWGYCCNLAGYKVASVGSSVVLHRMGAKKEVVNTFPTYYAWRNWIYFFMKYTPQDEWGKMCDTFLNSVFEVQYEGMYRGEYNKAKTVMFAYDDAIHGVRGKAADGRIFEVDCKDTALREVLAGKQCIYLERGQGEDFSYDLAERILKISPQAQITVNPDDTYDCKLVLCDSVFAVSDMSLQNVYVDSAMNVFATEDDAMKIINYPYARELFRFANKPLFLDSLRHMHE</sequence>
<gene>
    <name evidence="6" type="ORF">WMO37_03155</name>
</gene>
<dbReference type="EC" id="2.4.-.-" evidence="6"/>
<keyword evidence="3 6" id="KW-0328">Glycosyltransferase</keyword>
<dbReference type="PANTHER" id="PTHR43179:SF12">
    <property type="entry name" value="GALACTOFURANOSYLTRANSFERASE GLFT2"/>
    <property type="match status" value="1"/>
</dbReference>
<evidence type="ECO:0000259" key="5">
    <source>
        <dbReference type="Pfam" id="PF00535"/>
    </source>
</evidence>
<dbReference type="Pfam" id="PF00535">
    <property type="entry name" value="Glycos_transf_2"/>
    <property type="match status" value="1"/>
</dbReference>
<protein>
    <submittedName>
        <fullName evidence="6">Glycosyltransferase family 2 protein</fullName>
        <ecNumber evidence="6">2.4.-.-</ecNumber>
    </submittedName>
</protein>
<evidence type="ECO:0000256" key="1">
    <source>
        <dbReference type="ARBA" id="ARBA00004776"/>
    </source>
</evidence>